<dbReference type="GO" id="GO:0006913">
    <property type="term" value="P:nucleocytoplasmic transport"/>
    <property type="evidence" value="ECO:0007669"/>
    <property type="project" value="TreeGrafter"/>
</dbReference>
<dbReference type="GO" id="GO:0048471">
    <property type="term" value="C:perinuclear region of cytoplasm"/>
    <property type="evidence" value="ECO:0007669"/>
    <property type="project" value="TreeGrafter"/>
</dbReference>
<dbReference type="PANTHER" id="PTHR24113">
    <property type="entry name" value="RAN GTPASE-ACTIVATING PROTEIN 1"/>
    <property type="match status" value="1"/>
</dbReference>
<dbReference type="EMBL" id="HBGE01079709">
    <property type="protein sequence ID" value="CAD9170866.1"/>
    <property type="molecule type" value="Transcribed_RNA"/>
</dbReference>
<dbReference type="GO" id="GO:0005096">
    <property type="term" value="F:GTPase activator activity"/>
    <property type="evidence" value="ECO:0007669"/>
    <property type="project" value="UniProtKB-KW"/>
</dbReference>
<dbReference type="InterPro" id="IPR027038">
    <property type="entry name" value="RanGap"/>
</dbReference>
<dbReference type="Pfam" id="PF13516">
    <property type="entry name" value="LRR_6"/>
    <property type="match status" value="2"/>
</dbReference>
<dbReference type="GO" id="GO:0031267">
    <property type="term" value="F:small GTPase binding"/>
    <property type="evidence" value="ECO:0007669"/>
    <property type="project" value="TreeGrafter"/>
</dbReference>
<protein>
    <recommendedName>
        <fullName evidence="5">F-box domain-containing protein</fullName>
    </recommendedName>
</protein>
<accession>A0A7S1WIV0</accession>
<keyword evidence="1" id="KW-0343">GTPase activation</keyword>
<dbReference type="InterPro" id="IPR001611">
    <property type="entry name" value="Leu-rich_rpt"/>
</dbReference>
<reference evidence="4" key="1">
    <citation type="submission" date="2021-01" db="EMBL/GenBank/DDBJ databases">
        <authorList>
            <person name="Corre E."/>
            <person name="Pelletier E."/>
            <person name="Niang G."/>
            <person name="Scheremetjew M."/>
            <person name="Finn R."/>
            <person name="Kale V."/>
            <person name="Holt S."/>
            <person name="Cochrane G."/>
            <person name="Meng A."/>
            <person name="Brown T."/>
            <person name="Cohen L."/>
        </authorList>
    </citation>
    <scope>NUCLEOTIDE SEQUENCE</scope>
    <source>
        <strain evidence="4">OF101</strain>
    </source>
</reference>
<evidence type="ECO:0000256" key="3">
    <source>
        <dbReference type="ARBA" id="ARBA00022737"/>
    </source>
</evidence>
<evidence type="ECO:0008006" key="5">
    <source>
        <dbReference type="Google" id="ProtNLM"/>
    </source>
</evidence>
<dbReference type="Gene3D" id="3.80.10.10">
    <property type="entry name" value="Ribonuclease Inhibitor"/>
    <property type="match status" value="2"/>
</dbReference>
<evidence type="ECO:0000313" key="4">
    <source>
        <dbReference type="EMBL" id="CAD9170866.1"/>
    </source>
</evidence>
<dbReference type="SMART" id="SM00368">
    <property type="entry name" value="LRR_RI"/>
    <property type="match status" value="6"/>
</dbReference>
<dbReference type="GO" id="GO:0005634">
    <property type="term" value="C:nucleus"/>
    <property type="evidence" value="ECO:0007669"/>
    <property type="project" value="TreeGrafter"/>
</dbReference>
<dbReference type="AlphaFoldDB" id="A0A7S1WIV0"/>
<evidence type="ECO:0000256" key="1">
    <source>
        <dbReference type="ARBA" id="ARBA00022468"/>
    </source>
</evidence>
<dbReference type="PANTHER" id="PTHR24113:SF12">
    <property type="entry name" value="RAN GTPASE-ACTIVATING PROTEIN 1"/>
    <property type="match status" value="1"/>
</dbReference>
<dbReference type="GO" id="GO:0005829">
    <property type="term" value="C:cytosol"/>
    <property type="evidence" value="ECO:0007669"/>
    <property type="project" value="TreeGrafter"/>
</dbReference>
<name>A0A7S1WIV0_ALECA</name>
<proteinExistence type="predicted"/>
<organism evidence="4">
    <name type="scientific">Alexandrium catenella</name>
    <name type="common">Red tide dinoflagellate</name>
    <name type="synonym">Gonyaulax catenella</name>
    <dbReference type="NCBI Taxonomy" id="2925"/>
    <lineage>
        <taxon>Eukaryota</taxon>
        <taxon>Sar</taxon>
        <taxon>Alveolata</taxon>
        <taxon>Dinophyceae</taxon>
        <taxon>Gonyaulacales</taxon>
        <taxon>Pyrocystaceae</taxon>
        <taxon>Alexandrium</taxon>
    </lineage>
</organism>
<dbReference type="InterPro" id="IPR032675">
    <property type="entry name" value="LRR_dom_sf"/>
</dbReference>
<keyword evidence="3" id="KW-0677">Repeat</keyword>
<dbReference type="SUPFAM" id="SSF52047">
    <property type="entry name" value="RNI-like"/>
    <property type="match status" value="1"/>
</dbReference>
<gene>
    <name evidence="4" type="ORF">ACAT0790_LOCUS47635</name>
</gene>
<keyword evidence="2" id="KW-0433">Leucine-rich repeat</keyword>
<evidence type="ECO:0000256" key="2">
    <source>
        <dbReference type="ARBA" id="ARBA00022614"/>
    </source>
</evidence>
<sequence length="489" mass="51915">MARSSADGFSLLPEPVLSRMFSCMLQRNALLLAALSSEWPQVVAANLRRLLVTPATPMGAVAFAKRSFGRLREVIVDGYNRAGLEGFLPAASSLLEALRELPLEKLVVRCFALESEVSFEHLLNAALSDMPSRTSLRVLQLEHLALGAPKLRAGLEHALRTPGPALVTLGLGGCDLRVRGTASVLGAICEGPLAARLESLDLSVNNLGQPGAKEVAKALPRLVALRSLHLPGNALGLAGARELADGLARMGGSLVELDVGENGLCAAGVEALGEARLRLQSLSLRRSWIGSDSAHVLPRLLATMGATLTKLDLAENKLGPGGMRAVLEELPPLPELRALDLSLNPFATADFAGSPFRRLAEAAPSLEELNLFGCCVGVDEASAQTIGEGLGPSLRSLYLGATDLRHLRLAQLLRALPTLPALESFGLVQSRLDDVAAEDLAAEALFEKLPKLQVLDILGNLVGREAGLRLQKSLRRGPAFRQLRGLRLK</sequence>